<accession>A0A0D0BBW4</accession>
<keyword evidence="2" id="KW-1185">Reference proteome</keyword>
<dbReference type="InParanoid" id="A0A0D0BBW4"/>
<dbReference type="HOGENOM" id="CLU_2924282_0_0_1"/>
<evidence type="ECO:0000313" key="1">
    <source>
        <dbReference type="EMBL" id="KIK43782.1"/>
    </source>
</evidence>
<dbReference type="EMBL" id="KN835204">
    <property type="protein sequence ID" value="KIK43782.1"/>
    <property type="molecule type" value="Genomic_DNA"/>
</dbReference>
<proteinExistence type="predicted"/>
<protein>
    <submittedName>
        <fullName evidence="1">Uncharacterized protein</fullName>
    </submittedName>
</protein>
<gene>
    <name evidence="1" type="ORF">CY34DRAFT_803386</name>
</gene>
<dbReference type="AlphaFoldDB" id="A0A0D0BBW4"/>
<evidence type="ECO:0000313" key="2">
    <source>
        <dbReference type="Proteomes" id="UP000054485"/>
    </source>
</evidence>
<name>A0A0D0BBW4_9AGAM</name>
<sequence>MSSVHNPSYLSMAHTLRERPCRVLRPDLASLFLLKSALETKYSAPGLDARNWSRRRAAHAM</sequence>
<reference evidence="1 2" key="1">
    <citation type="submission" date="2014-04" db="EMBL/GenBank/DDBJ databases">
        <authorList>
            <consortium name="DOE Joint Genome Institute"/>
            <person name="Kuo A."/>
            <person name="Ruytinx J."/>
            <person name="Rineau F."/>
            <person name="Colpaert J."/>
            <person name="Kohler A."/>
            <person name="Nagy L.G."/>
            <person name="Floudas D."/>
            <person name="Copeland A."/>
            <person name="Barry K.W."/>
            <person name="Cichocki N."/>
            <person name="Veneault-Fourrey C."/>
            <person name="LaButti K."/>
            <person name="Lindquist E.A."/>
            <person name="Lipzen A."/>
            <person name="Lundell T."/>
            <person name="Morin E."/>
            <person name="Murat C."/>
            <person name="Sun H."/>
            <person name="Tunlid A."/>
            <person name="Henrissat B."/>
            <person name="Grigoriev I.V."/>
            <person name="Hibbett D.S."/>
            <person name="Martin F."/>
            <person name="Nordberg H.P."/>
            <person name="Cantor M.N."/>
            <person name="Hua S.X."/>
        </authorList>
    </citation>
    <scope>NUCLEOTIDE SEQUENCE [LARGE SCALE GENOMIC DNA]</scope>
    <source>
        <strain evidence="1 2">UH-Slu-Lm8-n1</strain>
    </source>
</reference>
<reference evidence="2" key="2">
    <citation type="submission" date="2015-01" db="EMBL/GenBank/DDBJ databases">
        <title>Evolutionary Origins and Diversification of the Mycorrhizal Mutualists.</title>
        <authorList>
            <consortium name="DOE Joint Genome Institute"/>
            <consortium name="Mycorrhizal Genomics Consortium"/>
            <person name="Kohler A."/>
            <person name="Kuo A."/>
            <person name="Nagy L.G."/>
            <person name="Floudas D."/>
            <person name="Copeland A."/>
            <person name="Barry K.W."/>
            <person name="Cichocki N."/>
            <person name="Veneault-Fourrey C."/>
            <person name="LaButti K."/>
            <person name="Lindquist E.A."/>
            <person name="Lipzen A."/>
            <person name="Lundell T."/>
            <person name="Morin E."/>
            <person name="Murat C."/>
            <person name="Riley R."/>
            <person name="Ohm R."/>
            <person name="Sun H."/>
            <person name="Tunlid A."/>
            <person name="Henrissat B."/>
            <person name="Grigoriev I.V."/>
            <person name="Hibbett D.S."/>
            <person name="Martin F."/>
        </authorList>
    </citation>
    <scope>NUCLEOTIDE SEQUENCE [LARGE SCALE GENOMIC DNA]</scope>
    <source>
        <strain evidence="2">UH-Slu-Lm8-n1</strain>
    </source>
</reference>
<organism evidence="1 2">
    <name type="scientific">Suillus luteus UH-Slu-Lm8-n1</name>
    <dbReference type="NCBI Taxonomy" id="930992"/>
    <lineage>
        <taxon>Eukaryota</taxon>
        <taxon>Fungi</taxon>
        <taxon>Dikarya</taxon>
        <taxon>Basidiomycota</taxon>
        <taxon>Agaricomycotina</taxon>
        <taxon>Agaricomycetes</taxon>
        <taxon>Agaricomycetidae</taxon>
        <taxon>Boletales</taxon>
        <taxon>Suillineae</taxon>
        <taxon>Suillaceae</taxon>
        <taxon>Suillus</taxon>
    </lineage>
</organism>
<dbReference type="Proteomes" id="UP000054485">
    <property type="component" value="Unassembled WGS sequence"/>
</dbReference>